<geneLocation type="chloroplast" evidence="14"/>
<dbReference type="GO" id="GO:0003677">
    <property type="term" value="F:DNA binding"/>
    <property type="evidence" value="ECO:0007669"/>
    <property type="project" value="UniProtKB-UniRule"/>
</dbReference>
<dbReference type="GO" id="GO:0009507">
    <property type="term" value="C:chloroplast"/>
    <property type="evidence" value="ECO:0007669"/>
    <property type="project" value="UniProtKB-SubCell"/>
</dbReference>
<evidence type="ECO:0000256" key="6">
    <source>
        <dbReference type="ARBA" id="ARBA00048552"/>
    </source>
</evidence>
<dbReference type="Gene3D" id="3.90.1800.10">
    <property type="entry name" value="RNA polymerase alpha subunit dimerisation domain"/>
    <property type="match status" value="1"/>
</dbReference>
<gene>
    <name evidence="7 14" type="primary">rpoB</name>
</gene>
<dbReference type="Pfam" id="PF04561">
    <property type="entry name" value="RNA_pol_Rpb2_2"/>
    <property type="match status" value="1"/>
</dbReference>
<keyword evidence="3 7" id="KW-0808">Transferase</keyword>
<keyword evidence="2 7" id="KW-0240">DNA-directed RNA polymerase</keyword>
<dbReference type="EMBL" id="LT174527">
    <property type="protein sequence ID" value="CZF96683.1"/>
    <property type="molecule type" value="Genomic_DNA"/>
</dbReference>
<evidence type="ECO:0000313" key="14">
    <source>
        <dbReference type="EMBL" id="CZF96683.1"/>
    </source>
</evidence>
<evidence type="ECO:0000256" key="1">
    <source>
        <dbReference type="ARBA" id="ARBA00006835"/>
    </source>
</evidence>
<keyword evidence="5 7" id="KW-0804">Transcription</keyword>
<comment type="function">
    <text evidence="7 9">DNA-dependent RNA polymerase catalyzes the transcription of DNA into RNA using the four ribonucleoside triphosphates as substrates.</text>
</comment>
<dbReference type="AlphaFoldDB" id="A0A161KG57"/>
<evidence type="ECO:0000259" key="13">
    <source>
        <dbReference type="Pfam" id="PF04565"/>
    </source>
</evidence>
<dbReference type="InterPro" id="IPR042107">
    <property type="entry name" value="DNA-dir_RNA_pol_bsu_ext_1_sf"/>
</dbReference>
<comment type="catalytic activity">
    <reaction evidence="6 7 9">
        <text>RNA(n) + a ribonucleoside 5'-triphosphate = RNA(n+1) + diphosphate</text>
        <dbReference type="Rhea" id="RHEA:21248"/>
        <dbReference type="Rhea" id="RHEA-COMP:14527"/>
        <dbReference type="Rhea" id="RHEA-COMP:17342"/>
        <dbReference type="ChEBI" id="CHEBI:33019"/>
        <dbReference type="ChEBI" id="CHEBI:61557"/>
        <dbReference type="ChEBI" id="CHEBI:140395"/>
        <dbReference type="EC" id="2.7.7.6"/>
    </reaction>
</comment>
<dbReference type="GO" id="GO:0000428">
    <property type="term" value="C:DNA-directed RNA polymerase complex"/>
    <property type="evidence" value="ECO:0007669"/>
    <property type="project" value="UniProtKB-KW"/>
</dbReference>
<dbReference type="GO" id="GO:0032549">
    <property type="term" value="F:ribonucleoside binding"/>
    <property type="evidence" value="ECO:0007669"/>
    <property type="project" value="InterPro"/>
</dbReference>
<dbReference type="CDD" id="cd00653">
    <property type="entry name" value="RNA_pol_B_RPB2"/>
    <property type="match status" value="1"/>
</dbReference>
<evidence type="ECO:0000256" key="8">
    <source>
        <dbReference type="RuleBase" id="RU000434"/>
    </source>
</evidence>
<evidence type="ECO:0000256" key="4">
    <source>
        <dbReference type="ARBA" id="ARBA00022695"/>
    </source>
</evidence>
<dbReference type="Pfam" id="PF04560">
    <property type="entry name" value="RNA_pol_Rpb2_7"/>
    <property type="match status" value="1"/>
</dbReference>
<dbReference type="InterPro" id="IPR007121">
    <property type="entry name" value="RNA_pol_bsu_CS"/>
</dbReference>
<dbReference type="PANTHER" id="PTHR20856">
    <property type="entry name" value="DNA-DIRECTED RNA POLYMERASE I SUBUNIT 2"/>
    <property type="match status" value="1"/>
</dbReference>
<evidence type="ECO:0000256" key="5">
    <source>
        <dbReference type="ARBA" id="ARBA00023163"/>
    </source>
</evidence>
<feature type="domain" description="RNA polymerase Rpb2" evidence="12">
    <location>
        <begin position="125"/>
        <end position="327"/>
    </location>
</feature>
<comment type="similarity">
    <text evidence="1 7 8">Belongs to the RNA polymerase beta chain family.</text>
</comment>
<keyword evidence="4 7" id="KW-0548">Nucleotidyltransferase</keyword>
<dbReference type="Gene3D" id="3.90.1110.10">
    <property type="entry name" value="RNA polymerase Rpb2, domain 2"/>
    <property type="match status" value="1"/>
</dbReference>
<keyword evidence="14" id="KW-0150">Chloroplast</keyword>
<protein>
    <recommendedName>
        <fullName evidence="7">DNA-directed RNA polymerase subunit beta</fullName>
        <ecNumber evidence="7">2.7.7.6</ecNumber>
    </recommendedName>
    <alternativeName>
        <fullName evidence="7">PEP</fullName>
    </alternativeName>
    <alternativeName>
        <fullName evidence="7">Plastid-encoded RNA polymerase subunit beta</fullName>
        <shortName evidence="7">RNA polymerase subunit beta</shortName>
    </alternativeName>
</protein>
<dbReference type="Gene3D" id="2.40.50.150">
    <property type="match status" value="1"/>
</dbReference>
<keyword evidence="14" id="KW-0934">Plastid</keyword>
<dbReference type="GO" id="GO:0006351">
    <property type="term" value="P:DNA-templated transcription"/>
    <property type="evidence" value="ECO:0007669"/>
    <property type="project" value="UniProtKB-UniRule"/>
</dbReference>
<dbReference type="Gene3D" id="2.30.150.10">
    <property type="entry name" value="DNA-directed RNA polymerase, beta subunit, external 1 domain"/>
    <property type="match status" value="1"/>
</dbReference>
<sequence length="1063" mass="121928">MRLKKNIQNYLPDLTEIQRKSFFWFLKKGIKEEFKKFSKIELRNIRIVIHAENYKLKLYKNSLKLKQKINSNYCAQIIIPITLINKKNNSRKTKKVIFGDLPLLTNRGQFYINGISRVVINQIMRSPGVYFEIQIDLQGQKRYVASFISNRGSWFKFKTDKQGFIWAHMDRKSSLPGIILLKALGFSTQSFLLYLDFPNYLINQLNEMALSTNQKVLQIYSDYHLDKIYNLSQNLSLLLVHKYFRPEKLSNLSSAKLFIHLRFLDFKNYDLGFVGRSQLNKKFNLKINKTIKNLTPYDLLATFNGLINLCLDYGKVDDIDHLKNRRIHSIGELLQNQLRIGLTRLEKFIKDKFFNKKMENIDPNKLININIIQIAFKEFFGSNPLSQFLHQTNTLSEITHKRRLSCLGPGGLSRDRTSFLVRDIHLSHYGRICPIETPEGPNAGLINSLATYARTNKYGFLESPFFDSEKKIHYFSADEDANYKIASADILLDLNKIKTLPIRAEENFVKCLNHEVDYQAISTIQQVSIATCLIPFLEHNDANRALMGSNMQRQAIPLLFPKRSRIGTGLETQVALDSENQLIATTEGIVIYVDSIKIKIFTPNFNKSFLKIYNLENYQRTNQNTSFHQRPQVNCGEWVSKGDLLANGGATASGDLALGQDVLIAYMPWEGYNFEDALLISEKLVYEDYYTSVHIEKIEIEIRQTKFGSEWLTSQIPTLSKFLLRHLDKNGLVKIGSWVEPNDILVGKVTPNTRKERDQSPEKYILQDIFGVDFHHVRATCLKVPPEIRGRVIDVRLLNKTDFSSGVIKKIQIFIAQSKKLQVGDKMSGRHGNKGIVSTILPRSDMPYLPNGTPIDMVLNPLGIPSRMNVGQVYECLLGFAASILNQNYKLLGFDERYGFHTSKNFVYQKLLESQKKTHENWLFNPKNPGKIQLFDGRTGKPFDQLILVGKAHILKLDHLVDHKIHARSTGPYSLVTQQPLGGRSKHGGQRFGEMEVWALEGYGAAYTLQELLTVKSDDIEGRNKTFNAIVKGYSIPKPGTPEAFKVLIRELHSLCLDINIFK</sequence>
<accession>A0A161KG57</accession>
<evidence type="ECO:0000256" key="3">
    <source>
        <dbReference type="ARBA" id="ARBA00022679"/>
    </source>
</evidence>
<evidence type="ECO:0000256" key="9">
    <source>
        <dbReference type="RuleBase" id="RU363031"/>
    </source>
</evidence>
<dbReference type="HAMAP" id="MF_01321">
    <property type="entry name" value="RNApol_bact_RpoB"/>
    <property type="match status" value="1"/>
</dbReference>
<dbReference type="GO" id="GO:0003899">
    <property type="term" value="F:DNA-directed RNA polymerase activity"/>
    <property type="evidence" value="ECO:0007669"/>
    <property type="project" value="UniProtKB-UniRule"/>
</dbReference>
<name>A0A161KG57_9VIRI</name>
<dbReference type="SUPFAM" id="SSF64484">
    <property type="entry name" value="beta and beta-prime subunits of DNA dependent RNA-polymerase"/>
    <property type="match status" value="1"/>
</dbReference>
<dbReference type="Gene3D" id="2.40.270.10">
    <property type="entry name" value="DNA-directed RNA polymerase, subunit 2, domain 6"/>
    <property type="match status" value="1"/>
</dbReference>
<dbReference type="GeneID" id="27911623"/>
<dbReference type="Gene3D" id="3.90.1100.10">
    <property type="match status" value="1"/>
</dbReference>
<dbReference type="InterPro" id="IPR037034">
    <property type="entry name" value="RNA_pol_Rpb2_2_sf"/>
</dbReference>
<dbReference type="InterPro" id="IPR007641">
    <property type="entry name" value="RNA_pol_Rpb2_7"/>
</dbReference>
<reference evidence="14" key="1">
    <citation type="journal article" date="2016" name="Sci. Rep.">
        <title>Chloroplast phylogenomics reveal the deepest branching clade of the Chlorophyta, Palmophyllophyceae class. nov.</title>
        <authorList>
            <person name="Leliaert F."/>
            <person name="Tronholm A."/>
            <person name="Lemieux C."/>
            <person name="Turmel M."/>
            <person name="DePriest M.S."/>
            <person name="Bhattacharya D."/>
            <person name="Karol K.G."/>
            <person name="Fredericq S."/>
            <person name="Zechman F.W."/>
            <person name="Lopez-Bautista J."/>
        </authorList>
    </citation>
    <scope>NUCLEOTIDE SEQUENCE</scope>
</reference>
<dbReference type="InterPro" id="IPR037033">
    <property type="entry name" value="DNA-dir_RNAP_su2_hyb_sf"/>
</dbReference>
<dbReference type="NCBIfam" id="NF001616">
    <property type="entry name" value="PRK00405.1"/>
    <property type="match status" value="1"/>
</dbReference>
<dbReference type="RefSeq" id="YP_009254430.1">
    <property type="nucleotide sequence ID" value="NC_030220.1"/>
</dbReference>
<evidence type="ECO:0000256" key="2">
    <source>
        <dbReference type="ARBA" id="ARBA00022478"/>
    </source>
</evidence>
<proteinExistence type="inferred from homology"/>
<organism evidence="14">
    <name type="scientific">Verdigellas peltata</name>
    <dbReference type="NCBI Taxonomy" id="542676"/>
    <lineage>
        <taxon>Eukaryota</taxon>
        <taxon>Viridiplantae</taxon>
        <taxon>Prasinodermophyta</taxon>
        <taxon>Palmophyllophyceae</taxon>
        <taxon>Palmophyllales</taxon>
        <taxon>Palmophyllaceae</taxon>
        <taxon>Verdigellas</taxon>
    </lineage>
</organism>
<dbReference type="EC" id="2.7.7.6" evidence="7"/>
<dbReference type="InterPro" id="IPR015712">
    <property type="entry name" value="DNA-dir_RNA_pol_su2"/>
</dbReference>
<dbReference type="InterPro" id="IPR014724">
    <property type="entry name" value="RNA_pol_RPB2_OB-fold"/>
</dbReference>
<evidence type="ECO:0000259" key="12">
    <source>
        <dbReference type="Pfam" id="PF04561"/>
    </source>
</evidence>
<feature type="domain" description="RNA polymerase Rpb2" evidence="11">
    <location>
        <begin position="988"/>
        <end position="1062"/>
    </location>
</feature>
<dbReference type="Pfam" id="PF00562">
    <property type="entry name" value="RNA_pol_Rpb2_6"/>
    <property type="match status" value="1"/>
</dbReference>
<comment type="subcellular location">
    <subcellularLocation>
        <location evidence="7">Plastid</location>
        <location evidence="7">Chloroplast</location>
    </subcellularLocation>
</comment>
<dbReference type="Pfam" id="PF04565">
    <property type="entry name" value="RNA_pol_Rpb2_3"/>
    <property type="match status" value="1"/>
</dbReference>
<evidence type="ECO:0000259" key="11">
    <source>
        <dbReference type="Pfam" id="PF04560"/>
    </source>
</evidence>
<dbReference type="InterPro" id="IPR007642">
    <property type="entry name" value="RNA_pol_Rpb2_2"/>
</dbReference>
<dbReference type="Gene3D" id="2.40.50.100">
    <property type="match status" value="1"/>
</dbReference>
<evidence type="ECO:0000256" key="7">
    <source>
        <dbReference type="HAMAP-Rule" id="MF_01321"/>
    </source>
</evidence>
<feature type="domain" description="RNA polymerase Rpb2" evidence="13">
    <location>
        <begin position="387"/>
        <end position="454"/>
    </location>
</feature>
<dbReference type="InterPro" id="IPR007645">
    <property type="entry name" value="RNA_pol_Rpb2_3"/>
</dbReference>
<dbReference type="InterPro" id="IPR010243">
    <property type="entry name" value="RNA_pol_bsu_bac"/>
</dbReference>
<dbReference type="InterPro" id="IPR007120">
    <property type="entry name" value="DNA-dir_RNAP_su2_dom"/>
</dbReference>
<evidence type="ECO:0000259" key="10">
    <source>
        <dbReference type="Pfam" id="PF00562"/>
    </source>
</evidence>
<feature type="domain" description="DNA-directed RNA polymerase subunit 2 hybrid-binding" evidence="10">
    <location>
        <begin position="583"/>
        <end position="986"/>
    </location>
</feature>
<comment type="subunit">
    <text evidence="7 9">In plastids the minimal PEP RNA polymerase catalytic core is composed of four subunits: alpha, beta, beta', and beta''. When a (nuclear-encoded) sigma factor is associated with the core the holoenzyme is formed, which can initiate transcription.</text>
</comment>
<dbReference type="PROSITE" id="PS01166">
    <property type="entry name" value="RNA_POL_BETA"/>
    <property type="match status" value="1"/>
</dbReference>